<reference evidence="1" key="1">
    <citation type="journal article" date="2013" name="J. Plant Res.">
        <title>Effect of fungi and light on seed germination of three Opuntia species from semiarid lands of central Mexico.</title>
        <authorList>
            <person name="Delgado-Sanchez P."/>
            <person name="Jimenez-Bremont J.F."/>
            <person name="Guerrero-Gonzalez Mde L."/>
            <person name="Flores J."/>
        </authorList>
    </citation>
    <scope>NUCLEOTIDE SEQUENCE</scope>
    <source>
        <tissue evidence="1">Cladode</tissue>
    </source>
</reference>
<dbReference type="EMBL" id="GISG01033543">
    <property type="protein sequence ID" value="MBA4621292.1"/>
    <property type="molecule type" value="Transcribed_RNA"/>
</dbReference>
<protein>
    <submittedName>
        <fullName evidence="1">Uncharacterized protein</fullName>
    </submittedName>
</protein>
<evidence type="ECO:0000313" key="1">
    <source>
        <dbReference type="EMBL" id="MBA4621292.1"/>
    </source>
</evidence>
<reference evidence="1" key="2">
    <citation type="submission" date="2020-07" db="EMBL/GenBank/DDBJ databases">
        <authorList>
            <person name="Vera ALvarez R."/>
            <person name="Arias-Moreno D.M."/>
            <person name="Jimenez-Jacinto V."/>
            <person name="Jimenez-Bremont J.F."/>
            <person name="Swaminathan K."/>
            <person name="Moose S.P."/>
            <person name="Guerrero-Gonzalez M.L."/>
            <person name="Marino-Ramirez L."/>
            <person name="Landsman D."/>
            <person name="Rodriguez-Kessler M."/>
            <person name="Delgado-Sanchez P."/>
        </authorList>
    </citation>
    <scope>NUCLEOTIDE SEQUENCE</scope>
    <source>
        <tissue evidence="1">Cladode</tissue>
    </source>
</reference>
<accession>A0A7C8YLF3</accession>
<organism evidence="1">
    <name type="scientific">Opuntia streptacantha</name>
    <name type="common">Prickly pear cactus</name>
    <name type="synonym">Opuntia cardona</name>
    <dbReference type="NCBI Taxonomy" id="393608"/>
    <lineage>
        <taxon>Eukaryota</taxon>
        <taxon>Viridiplantae</taxon>
        <taxon>Streptophyta</taxon>
        <taxon>Embryophyta</taxon>
        <taxon>Tracheophyta</taxon>
        <taxon>Spermatophyta</taxon>
        <taxon>Magnoliopsida</taxon>
        <taxon>eudicotyledons</taxon>
        <taxon>Gunneridae</taxon>
        <taxon>Pentapetalae</taxon>
        <taxon>Caryophyllales</taxon>
        <taxon>Cactineae</taxon>
        <taxon>Cactaceae</taxon>
        <taxon>Opuntioideae</taxon>
        <taxon>Opuntia</taxon>
    </lineage>
</organism>
<dbReference type="AlphaFoldDB" id="A0A7C8YLF3"/>
<name>A0A7C8YLF3_OPUST</name>
<sequence length="141" mass="16458">MVGKVLIDYKDHKANSMPPTFLQEGALGNEEAYRQDDQVIRIKQHFGRTKVVALDDANVNPKRKNKAGQVILRSRLAAASVAHLSFSKYAWRIHPRKMRRQPIPEIQRALTWTRRRLMMGRRPRSTFPLSPFHQSQYHMNV</sequence>
<proteinExistence type="predicted"/>